<dbReference type="Proteomes" id="UP000324222">
    <property type="component" value="Unassembled WGS sequence"/>
</dbReference>
<organism evidence="2 3">
    <name type="scientific">Portunus trituberculatus</name>
    <name type="common">Swimming crab</name>
    <name type="synonym">Neptunus trituberculatus</name>
    <dbReference type="NCBI Taxonomy" id="210409"/>
    <lineage>
        <taxon>Eukaryota</taxon>
        <taxon>Metazoa</taxon>
        <taxon>Ecdysozoa</taxon>
        <taxon>Arthropoda</taxon>
        <taxon>Crustacea</taxon>
        <taxon>Multicrustacea</taxon>
        <taxon>Malacostraca</taxon>
        <taxon>Eumalacostraca</taxon>
        <taxon>Eucarida</taxon>
        <taxon>Decapoda</taxon>
        <taxon>Pleocyemata</taxon>
        <taxon>Brachyura</taxon>
        <taxon>Eubrachyura</taxon>
        <taxon>Portunoidea</taxon>
        <taxon>Portunidae</taxon>
        <taxon>Portuninae</taxon>
        <taxon>Portunus</taxon>
    </lineage>
</organism>
<keyword evidence="3" id="KW-1185">Reference proteome</keyword>
<evidence type="ECO:0000313" key="2">
    <source>
        <dbReference type="EMBL" id="MPC80028.1"/>
    </source>
</evidence>
<evidence type="ECO:0000313" key="3">
    <source>
        <dbReference type="Proteomes" id="UP000324222"/>
    </source>
</evidence>
<proteinExistence type="predicted"/>
<reference evidence="2 3" key="1">
    <citation type="submission" date="2019-05" db="EMBL/GenBank/DDBJ databases">
        <title>Another draft genome of Portunus trituberculatus and its Hox gene families provides insights of decapod evolution.</title>
        <authorList>
            <person name="Jeong J.-H."/>
            <person name="Song I."/>
            <person name="Kim S."/>
            <person name="Choi T."/>
            <person name="Kim D."/>
            <person name="Ryu S."/>
            <person name="Kim W."/>
        </authorList>
    </citation>
    <scope>NUCLEOTIDE SEQUENCE [LARGE SCALE GENOMIC DNA]</scope>
    <source>
        <tissue evidence="2">Muscle</tissue>
    </source>
</reference>
<accession>A0A5B7IGP3</accession>
<evidence type="ECO:0000256" key="1">
    <source>
        <dbReference type="SAM" id="MobiDB-lite"/>
    </source>
</evidence>
<name>A0A5B7IGP3_PORTR</name>
<gene>
    <name evidence="2" type="ORF">E2C01_074591</name>
</gene>
<protein>
    <submittedName>
        <fullName evidence="2">Uncharacterized protein</fullName>
    </submittedName>
</protein>
<sequence length="78" mass="8969">MGTLPSRHNNGLRRSSRHTLGPQSNHSWYQLGHRQASRSPANCMVPRTYLLSLLRSRTPRLHTAAFLKSIPIRKRILN</sequence>
<dbReference type="AlphaFoldDB" id="A0A5B7IGP3"/>
<comment type="caution">
    <text evidence="2">The sequence shown here is derived from an EMBL/GenBank/DDBJ whole genome shotgun (WGS) entry which is preliminary data.</text>
</comment>
<dbReference type="EMBL" id="VSRR010052790">
    <property type="protein sequence ID" value="MPC80028.1"/>
    <property type="molecule type" value="Genomic_DNA"/>
</dbReference>
<feature type="region of interest" description="Disordered" evidence="1">
    <location>
        <begin position="1"/>
        <end position="39"/>
    </location>
</feature>